<dbReference type="PATRIC" id="fig|1423784.4.peg.1563"/>
<dbReference type="RefSeq" id="WP_057911001.1">
    <property type="nucleotide sequence ID" value="NZ_AZGK01000003.1"/>
</dbReference>
<dbReference type="Proteomes" id="UP000051957">
    <property type="component" value="Unassembled WGS sequence"/>
</dbReference>
<dbReference type="GeneID" id="69803408"/>
<sequence>MQLPIATERTMITTVSPADLAAYEALITIPEVADGAGFNLLSNQAMLSEVAKGQLKHPGTFGVRMDGRLIGSILLFDKVSRSGLPDSKNLEVSYFLHPDFWRKGIMTEALTQLMTALQADGKIRSISAEVFVDNVGSIALLERVGFSRVAKIVDPIVGKPKLIYHLSFD</sequence>
<dbReference type="PANTHER" id="PTHR43792">
    <property type="entry name" value="GNAT FAMILY, PUTATIVE (AFU_ORTHOLOGUE AFUA_3G00765)-RELATED-RELATED"/>
    <property type="match status" value="1"/>
</dbReference>
<evidence type="ECO:0000259" key="1">
    <source>
        <dbReference type="PROSITE" id="PS51186"/>
    </source>
</evidence>
<dbReference type="InterPro" id="IPR000182">
    <property type="entry name" value="GNAT_dom"/>
</dbReference>
<protein>
    <submittedName>
        <fullName evidence="2">N-acetyltransferase GCN5</fullName>
    </submittedName>
</protein>
<organism evidence="2 3">
    <name type="scientific">Lentilactobacillus parabuchneri DSM 5707 = NBRC 107865</name>
    <dbReference type="NCBI Taxonomy" id="1423784"/>
    <lineage>
        <taxon>Bacteria</taxon>
        <taxon>Bacillati</taxon>
        <taxon>Bacillota</taxon>
        <taxon>Bacilli</taxon>
        <taxon>Lactobacillales</taxon>
        <taxon>Lactobacillaceae</taxon>
        <taxon>Lentilactobacillus</taxon>
    </lineage>
</organism>
<name>A0A0R1YWT6_9LACO</name>
<comment type="caution">
    <text evidence="2">The sequence shown here is derived from an EMBL/GenBank/DDBJ whole genome shotgun (WGS) entry which is preliminary data.</text>
</comment>
<feature type="domain" description="N-acetyltransferase" evidence="1">
    <location>
        <begin position="10"/>
        <end position="169"/>
    </location>
</feature>
<evidence type="ECO:0000313" key="2">
    <source>
        <dbReference type="EMBL" id="KRM47096.1"/>
    </source>
</evidence>
<reference evidence="2 3" key="1">
    <citation type="journal article" date="2015" name="Genome Announc.">
        <title>Expanding the biotechnology potential of lactobacilli through comparative genomics of 213 strains and associated genera.</title>
        <authorList>
            <person name="Sun Z."/>
            <person name="Harris H.M."/>
            <person name="McCann A."/>
            <person name="Guo C."/>
            <person name="Argimon S."/>
            <person name="Zhang W."/>
            <person name="Yang X."/>
            <person name="Jeffery I.B."/>
            <person name="Cooney J.C."/>
            <person name="Kagawa T.F."/>
            <person name="Liu W."/>
            <person name="Song Y."/>
            <person name="Salvetti E."/>
            <person name="Wrobel A."/>
            <person name="Rasinkangas P."/>
            <person name="Parkhill J."/>
            <person name="Rea M.C."/>
            <person name="O'Sullivan O."/>
            <person name="Ritari J."/>
            <person name="Douillard F.P."/>
            <person name="Paul Ross R."/>
            <person name="Yang R."/>
            <person name="Briner A.E."/>
            <person name="Felis G.E."/>
            <person name="de Vos W.M."/>
            <person name="Barrangou R."/>
            <person name="Klaenhammer T.R."/>
            <person name="Caufield P.W."/>
            <person name="Cui Y."/>
            <person name="Zhang H."/>
            <person name="O'Toole P.W."/>
        </authorList>
    </citation>
    <scope>NUCLEOTIDE SEQUENCE [LARGE SCALE GENOMIC DNA]</scope>
    <source>
        <strain evidence="2 3">DSM 5707</strain>
    </source>
</reference>
<proteinExistence type="predicted"/>
<dbReference type="Gene3D" id="3.40.630.30">
    <property type="match status" value="1"/>
</dbReference>
<dbReference type="AlphaFoldDB" id="A0A0R1YWT6"/>
<dbReference type="InterPro" id="IPR051531">
    <property type="entry name" value="N-acetyltransferase"/>
</dbReference>
<dbReference type="SUPFAM" id="SSF55729">
    <property type="entry name" value="Acyl-CoA N-acyltransferases (Nat)"/>
    <property type="match status" value="1"/>
</dbReference>
<dbReference type="EMBL" id="AZGK01000003">
    <property type="protein sequence ID" value="KRM47096.1"/>
    <property type="molecule type" value="Genomic_DNA"/>
</dbReference>
<dbReference type="GO" id="GO:0016747">
    <property type="term" value="F:acyltransferase activity, transferring groups other than amino-acyl groups"/>
    <property type="evidence" value="ECO:0007669"/>
    <property type="project" value="InterPro"/>
</dbReference>
<dbReference type="PROSITE" id="PS51186">
    <property type="entry name" value="GNAT"/>
    <property type="match status" value="1"/>
</dbReference>
<gene>
    <name evidence="2" type="ORF">FC51_GL001530</name>
</gene>
<keyword evidence="2" id="KW-0808">Transferase</keyword>
<accession>A0A0R1YWT6</accession>
<dbReference type="Pfam" id="PF13302">
    <property type="entry name" value="Acetyltransf_3"/>
    <property type="match status" value="1"/>
</dbReference>
<evidence type="ECO:0000313" key="3">
    <source>
        <dbReference type="Proteomes" id="UP000051957"/>
    </source>
</evidence>
<dbReference type="InterPro" id="IPR016181">
    <property type="entry name" value="Acyl_CoA_acyltransferase"/>
</dbReference>